<name>A0A218WRL4_PUNGR</name>
<reference evidence="3" key="1">
    <citation type="journal article" date="2017" name="Plant J.">
        <title>The pomegranate (Punica granatum L.) genome and the genomics of punicalagin biosynthesis.</title>
        <authorList>
            <person name="Qin G."/>
            <person name="Xu C."/>
            <person name="Ming R."/>
            <person name="Tang H."/>
            <person name="Guyot R."/>
            <person name="Kramer E.M."/>
            <person name="Hu Y."/>
            <person name="Yi X."/>
            <person name="Qi Y."/>
            <person name="Xu X."/>
            <person name="Gao Z."/>
            <person name="Pan H."/>
            <person name="Jian J."/>
            <person name="Tian Y."/>
            <person name="Yue Z."/>
            <person name="Xu Y."/>
        </authorList>
    </citation>
    <scope>NUCLEOTIDE SEQUENCE [LARGE SCALE GENOMIC DNA]</scope>
    <source>
        <strain evidence="3">cv. Dabenzi</strain>
    </source>
</reference>
<comment type="caution">
    <text evidence="2">The sequence shown here is derived from an EMBL/GenBank/DDBJ whole genome shotgun (WGS) entry which is preliminary data.</text>
</comment>
<gene>
    <name evidence="2" type="ORF">CDL15_Pgr027136</name>
</gene>
<evidence type="ECO:0000313" key="2">
    <source>
        <dbReference type="EMBL" id="OWM74871.1"/>
    </source>
</evidence>
<sequence length="89" mass="10023">MTSTHMMGKRETRELTQFGKGETTLDPCGPRGSRPRFIKGGRESSWLTRVKGGFPVPIYAYSRRAKVLHVINNGKGVREPTSFEEKETP</sequence>
<dbReference type="AlphaFoldDB" id="A0A218WRL4"/>
<dbReference type="EMBL" id="MTKT01003421">
    <property type="protein sequence ID" value="OWM74871.1"/>
    <property type="molecule type" value="Genomic_DNA"/>
</dbReference>
<feature type="region of interest" description="Disordered" evidence="1">
    <location>
        <begin position="1"/>
        <end position="39"/>
    </location>
</feature>
<accession>A0A218WRL4</accession>
<evidence type="ECO:0000313" key="3">
    <source>
        <dbReference type="Proteomes" id="UP000197138"/>
    </source>
</evidence>
<evidence type="ECO:0000256" key="1">
    <source>
        <dbReference type="SAM" id="MobiDB-lite"/>
    </source>
</evidence>
<dbReference type="Proteomes" id="UP000197138">
    <property type="component" value="Unassembled WGS sequence"/>
</dbReference>
<organism evidence="2 3">
    <name type="scientific">Punica granatum</name>
    <name type="common">Pomegranate</name>
    <dbReference type="NCBI Taxonomy" id="22663"/>
    <lineage>
        <taxon>Eukaryota</taxon>
        <taxon>Viridiplantae</taxon>
        <taxon>Streptophyta</taxon>
        <taxon>Embryophyta</taxon>
        <taxon>Tracheophyta</taxon>
        <taxon>Spermatophyta</taxon>
        <taxon>Magnoliopsida</taxon>
        <taxon>eudicotyledons</taxon>
        <taxon>Gunneridae</taxon>
        <taxon>Pentapetalae</taxon>
        <taxon>rosids</taxon>
        <taxon>malvids</taxon>
        <taxon>Myrtales</taxon>
        <taxon>Lythraceae</taxon>
        <taxon>Punica</taxon>
    </lineage>
</organism>
<proteinExistence type="predicted"/>
<protein>
    <submittedName>
        <fullName evidence="2">Uncharacterized protein</fullName>
    </submittedName>
</protein>